<dbReference type="OrthoDB" id="7831428at2"/>
<evidence type="ECO:0008006" key="4">
    <source>
        <dbReference type="Google" id="ProtNLM"/>
    </source>
</evidence>
<sequence>MFSHGIFSVAAVVLSMSLFTPVFSYAVEPTDKRIEQARVCTTVANRLARLSCFDGVFDTPVGEQMTSQFTPEKAPSWHLAKQSEAKRGEREEGLLLNQADAKGEASEVWLTSSAISTDSTFAPILVLSCVDDISRVELAVTNSINVGRVTITTYAQGSDTRAWTSDESGYVLSAGRGLPAIELMKSMLNASTVFVRSNHKEVTEARFDISNIRSVIKPLRKSCGW</sequence>
<dbReference type="Proteomes" id="UP000070529">
    <property type="component" value="Unassembled WGS sequence"/>
</dbReference>
<feature type="chain" id="PRO_5007465876" description="Type VI secretion protein" evidence="1">
    <location>
        <begin position="27"/>
        <end position="225"/>
    </location>
</feature>
<gene>
    <name evidence="2" type="ORF">ATN88_04865</name>
</gene>
<dbReference type="Pfam" id="PF11319">
    <property type="entry name" value="VasI"/>
    <property type="match status" value="1"/>
</dbReference>
<evidence type="ECO:0000313" key="2">
    <source>
        <dbReference type="EMBL" id="KXF83063.1"/>
    </source>
</evidence>
<proteinExistence type="predicted"/>
<reference evidence="2 3" key="1">
    <citation type="submission" date="2015-11" db="EMBL/GenBank/DDBJ databases">
        <title>Genomic Taxonomy of the Vibrionaceae.</title>
        <authorList>
            <person name="Gomez-Gil B."/>
            <person name="Enciso-Ibarra J."/>
        </authorList>
    </citation>
    <scope>NUCLEOTIDE SEQUENCE [LARGE SCALE GENOMIC DNA]</scope>
    <source>
        <strain evidence="2 3">CAIM 912</strain>
    </source>
</reference>
<keyword evidence="3" id="KW-1185">Reference proteome</keyword>
<keyword evidence="1" id="KW-0732">Signal</keyword>
<organism evidence="2 3">
    <name type="scientific">Enterovibrio coralii</name>
    <dbReference type="NCBI Taxonomy" id="294935"/>
    <lineage>
        <taxon>Bacteria</taxon>
        <taxon>Pseudomonadati</taxon>
        <taxon>Pseudomonadota</taxon>
        <taxon>Gammaproteobacteria</taxon>
        <taxon>Vibrionales</taxon>
        <taxon>Vibrionaceae</taxon>
        <taxon>Enterovibrio</taxon>
    </lineage>
</organism>
<feature type="signal peptide" evidence="1">
    <location>
        <begin position="1"/>
        <end position="26"/>
    </location>
</feature>
<dbReference type="NCBIfam" id="TIGR03360">
    <property type="entry name" value="VI_minor_1"/>
    <property type="match status" value="1"/>
</dbReference>
<dbReference type="EMBL" id="LNTY01000006">
    <property type="protein sequence ID" value="KXF83063.1"/>
    <property type="molecule type" value="Genomic_DNA"/>
</dbReference>
<protein>
    <recommendedName>
        <fullName evidence="4">Type VI secretion protein</fullName>
    </recommendedName>
</protein>
<comment type="caution">
    <text evidence="2">The sequence shown here is derived from an EMBL/GenBank/DDBJ whole genome shotgun (WGS) entry which is preliminary data.</text>
</comment>
<evidence type="ECO:0000256" key="1">
    <source>
        <dbReference type="SAM" id="SignalP"/>
    </source>
</evidence>
<accession>A0A135IC74</accession>
<evidence type="ECO:0000313" key="3">
    <source>
        <dbReference type="Proteomes" id="UP000070529"/>
    </source>
</evidence>
<dbReference type="AlphaFoldDB" id="A0A135IC74"/>
<name>A0A135IC74_9GAMM</name>
<dbReference type="InterPro" id="IPR017738">
    <property type="entry name" value="T6SS-assoc_VCA0118"/>
</dbReference>